<evidence type="ECO:0000313" key="2">
    <source>
        <dbReference type="Proteomes" id="UP000225706"/>
    </source>
</evidence>
<dbReference type="OrthoDB" id="10001404at2759"/>
<dbReference type="AlphaFoldDB" id="A0A2B4RMC7"/>
<protein>
    <submittedName>
        <fullName evidence="1">Uncharacterized protein</fullName>
    </submittedName>
</protein>
<name>A0A2B4RMC7_STYPI</name>
<reference evidence="2" key="1">
    <citation type="journal article" date="2017" name="bioRxiv">
        <title>Comparative analysis of the genomes of Stylophora pistillata and Acropora digitifera provides evidence for extensive differences between species of corals.</title>
        <authorList>
            <person name="Voolstra C.R."/>
            <person name="Li Y."/>
            <person name="Liew Y.J."/>
            <person name="Baumgarten S."/>
            <person name="Zoccola D."/>
            <person name="Flot J.-F."/>
            <person name="Tambutte S."/>
            <person name="Allemand D."/>
            <person name="Aranda M."/>
        </authorList>
    </citation>
    <scope>NUCLEOTIDE SEQUENCE [LARGE SCALE GENOMIC DNA]</scope>
</reference>
<keyword evidence="2" id="KW-1185">Reference proteome</keyword>
<proteinExistence type="predicted"/>
<organism evidence="1 2">
    <name type="scientific">Stylophora pistillata</name>
    <name type="common">Smooth cauliflower coral</name>
    <dbReference type="NCBI Taxonomy" id="50429"/>
    <lineage>
        <taxon>Eukaryota</taxon>
        <taxon>Metazoa</taxon>
        <taxon>Cnidaria</taxon>
        <taxon>Anthozoa</taxon>
        <taxon>Hexacorallia</taxon>
        <taxon>Scleractinia</taxon>
        <taxon>Astrocoeniina</taxon>
        <taxon>Pocilloporidae</taxon>
        <taxon>Stylophora</taxon>
    </lineage>
</organism>
<sequence>MSTVAQCVSGYGQGADTSAVLTNHSKYITIIADEPYFSRHTRSRTFPQARHRKGTRPMHKTTLTYEVRPVQTSYVSCMKSNFSGQKNLQPSRRPPPCPSLHTSQFSIGIVPEHDLVTHSKKTFVRHHTSPAKEIHEDNIRWNRQMAGVDMIQSTRQQGSQEMNFSTTYCNVHDFLGTQRGPGVRRIPTIPFSHNIITGEPQSSPLGDDFRLTSGNKILHRARQSHGESLILG</sequence>
<dbReference type="EMBL" id="LSMT01000438">
    <property type="protein sequence ID" value="PFX17969.1"/>
    <property type="molecule type" value="Genomic_DNA"/>
</dbReference>
<accession>A0A2B4RMC7</accession>
<gene>
    <name evidence="1" type="ORF">AWC38_SpisGene17680</name>
</gene>
<dbReference type="Proteomes" id="UP000225706">
    <property type="component" value="Unassembled WGS sequence"/>
</dbReference>
<evidence type="ECO:0000313" key="1">
    <source>
        <dbReference type="EMBL" id="PFX17969.1"/>
    </source>
</evidence>
<comment type="caution">
    <text evidence="1">The sequence shown here is derived from an EMBL/GenBank/DDBJ whole genome shotgun (WGS) entry which is preliminary data.</text>
</comment>